<evidence type="ECO:0000256" key="4">
    <source>
        <dbReference type="ARBA" id="ARBA00022636"/>
    </source>
</evidence>
<dbReference type="PANTHER" id="PTHR44757">
    <property type="entry name" value="DIGUANYLATE CYCLASE DGCP"/>
    <property type="match status" value="1"/>
</dbReference>
<dbReference type="EMBL" id="JAFKCZ010000003">
    <property type="protein sequence ID" value="MBN7795855.1"/>
    <property type="molecule type" value="Genomic_DNA"/>
</dbReference>
<dbReference type="Pfam" id="PF00990">
    <property type="entry name" value="GGDEF"/>
    <property type="match status" value="1"/>
</dbReference>
<keyword evidence="17" id="KW-1185">Reference proteome</keyword>
<protein>
    <recommendedName>
        <fullName evidence="3">cyclic-guanylate-specific phosphodiesterase</fullName>
        <ecNumber evidence="3">3.1.4.52</ecNumber>
    </recommendedName>
</protein>
<feature type="region of interest" description="Disordered" evidence="9">
    <location>
        <begin position="990"/>
        <end position="1017"/>
    </location>
</feature>
<comment type="cofactor">
    <cofactor evidence="1">
        <name>Mg(2+)</name>
        <dbReference type="ChEBI" id="CHEBI:18420"/>
    </cofactor>
</comment>
<dbReference type="SMART" id="SM00052">
    <property type="entry name" value="EAL"/>
    <property type="match status" value="1"/>
</dbReference>
<organism evidence="16 17">
    <name type="scientific">Parahaliea mediterranea</name>
    <dbReference type="NCBI Taxonomy" id="651086"/>
    <lineage>
        <taxon>Bacteria</taxon>
        <taxon>Pseudomonadati</taxon>
        <taxon>Pseudomonadota</taxon>
        <taxon>Gammaproteobacteria</taxon>
        <taxon>Cellvibrionales</taxon>
        <taxon>Halieaceae</taxon>
        <taxon>Parahaliea</taxon>
    </lineage>
</organism>
<dbReference type="Gene3D" id="3.30.450.20">
    <property type="entry name" value="PAS domain"/>
    <property type="match status" value="2"/>
</dbReference>
<dbReference type="SMART" id="SM00267">
    <property type="entry name" value="GGDEF"/>
    <property type="match status" value="1"/>
</dbReference>
<dbReference type="GO" id="GO:0071732">
    <property type="term" value="P:cellular response to nitric oxide"/>
    <property type="evidence" value="ECO:0007669"/>
    <property type="project" value="UniProtKB-ARBA"/>
</dbReference>
<proteinExistence type="predicted"/>
<comment type="caution">
    <text evidence="16">The sequence shown here is derived from an EMBL/GenBank/DDBJ whole genome shotgun (WGS) entry which is preliminary data.</text>
</comment>
<evidence type="ECO:0000313" key="17">
    <source>
        <dbReference type="Proteomes" id="UP000664303"/>
    </source>
</evidence>
<dbReference type="PROSITE" id="PS50883">
    <property type="entry name" value="EAL"/>
    <property type="match status" value="1"/>
</dbReference>
<dbReference type="FunFam" id="3.30.70.270:FF:000001">
    <property type="entry name" value="Diguanylate cyclase domain protein"/>
    <property type="match status" value="1"/>
</dbReference>
<gene>
    <name evidence="16" type="ORF">JYP50_04585</name>
</gene>
<feature type="domain" description="GGDEF" evidence="15">
    <location>
        <begin position="600"/>
        <end position="732"/>
    </location>
</feature>
<dbReference type="GO" id="GO:0007165">
    <property type="term" value="P:signal transduction"/>
    <property type="evidence" value="ECO:0007669"/>
    <property type="project" value="UniProtKB-ARBA"/>
</dbReference>
<dbReference type="Pfam" id="PF00563">
    <property type="entry name" value="EAL"/>
    <property type="match status" value="1"/>
</dbReference>
<evidence type="ECO:0000256" key="7">
    <source>
        <dbReference type="ARBA" id="ARBA00023136"/>
    </source>
</evidence>
<keyword evidence="7 10" id="KW-0472">Membrane</keyword>
<dbReference type="NCBIfam" id="TIGR00229">
    <property type="entry name" value="sensory_box"/>
    <property type="match status" value="1"/>
</dbReference>
<dbReference type="Pfam" id="PF13426">
    <property type="entry name" value="PAS_9"/>
    <property type="match status" value="1"/>
</dbReference>
<evidence type="ECO:0000313" key="16">
    <source>
        <dbReference type="EMBL" id="MBN7795855.1"/>
    </source>
</evidence>
<dbReference type="InterPro" id="IPR035919">
    <property type="entry name" value="EAL_sf"/>
</dbReference>
<dbReference type="PROSITE" id="PS50113">
    <property type="entry name" value="PAC"/>
    <property type="match status" value="1"/>
</dbReference>
<evidence type="ECO:0000259" key="13">
    <source>
        <dbReference type="PROSITE" id="PS50839"/>
    </source>
</evidence>
<dbReference type="CDD" id="cd01949">
    <property type="entry name" value="GGDEF"/>
    <property type="match status" value="1"/>
</dbReference>
<dbReference type="SUPFAM" id="SSF55785">
    <property type="entry name" value="PYP-like sensor domain (PAS domain)"/>
    <property type="match status" value="2"/>
</dbReference>
<keyword evidence="5 10" id="KW-0812">Transmembrane</keyword>
<evidence type="ECO:0000259" key="12">
    <source>
        <dbReference type="PROSITE" id="PS50113"/>
    </source>
</evidence>
<dbReference type="Pfam" id="PF08447">
    <property type="entry name" value="PAS_3"/>
    <property type="match status" value="1"/>
</dbReference>
<dbReference type="SMART" id="SM01079">
    <property type="entry name" value="CHASE"/>
    <property type="match status" value="1"/>
</dbReference>
<dbReference type="GO" id="GO:0071111">
    <property type="term" value="F:cyclic-guanylate-specific phosphodiesterase activity"/>
    <property type="evidence" value="ECO:0007669"/>
    <property type="project" value="UniProtKB-EC"/>
</dbReference>
<dbReference type="InterPro" id="IPR052155">
    <property type="entry name" value="Biofilm_reg_signaling"/>
</dbReference>
<dbReference type="CDD" id="cd00130">
    <property type="entry name" value="PAS"/>
    <property type="match status" value="2"/>
</dbReference>
<sequence length="1017" mass="112642">MATKHRTILPTQQRQLAWLVALAAMLSSLVAGGLWIEESRDLYRQQARAEVTTRAAHTGNLLESRLNATLASAHALATIARDAEHTEHAFQILAADLLRHHSLISALSLSPGGVISQVMPREGNEAALGFDQLASEGQRHETELTRDSQQLTVAGPLDLVQGGRGIVARLPVFRPDAAGNERFWGFANVTIRLSQLEEILQLGSLVDEGLDFLLWRQHPLTGAPEVIAASTPTPLTDAVTLALNIPNVAWQLSVLPRDGWRSPPWLPAAVGLAAIFSLLLAFLAKTFIELRWYRSHLSREVAQRTEQLRTSLQRYRAYISCSGTGAWEFTPGEGKLVCSAEYFEMLGYKPGDLGLDTGDNALALCNRLIHPDDATRIRDKYRQYRKNGCRGTLEVQMRLRHRDGHWISVLSRGRPLVEGSCGDSCVIMGTHIDISGLVNIRAQLKLSLRVLNQVREGVLIASADQRILAVNRAFEEITGYSRLECLGRPAKMLSEGMHTPGFLRTIVDNVSRDGFWQGEVWSQRKCGKVAPMRASISQVLNEQGSVSHYIGVLSDISQLKQSQAEVQRLAYYDSLTGLPNRAMLEERAEYALKLARHGKRSLAVMLLDLDNFKNINDSLGHETGDRLLQRIAARLRKHMPEENTLCRLGGDEFALLLPDTDASEAAHYAQDFLREVGKTFSLAEHELSLTCSIGIAMFPGDGDTLKQLHTNADTAMYRAKQRGRNRYSFYTSEMQALSLRQLTLENALRRAIDAGQLQLYYQPQQDLHSGALVGAEALLRWEHPVMGRISPSEFIPIAEDSGLILPIGEMVLRQAARQIRDWLDAGIAPPRIAINLSAIQFHQPDLPQTILSILDEYDVPSSRLELELTESMTMEDPEQAASMIHRLHEAGVSLTIDDFGTGYSSMSKLKHFRISKLKIDKSFVRDIVNNTDDRVIVGTVVSLAHSLGLRCVAEGVETHAQKQMLHTLGCDHIQGFHFGRPMSAARTGDFLRRQDSPGSRNPSREPGPVAGAASTAD</sequence>
<dbReference type="PROSITE" id="PS50887">
    <property type="entry name" value="GGDEF"/>
    <property type="match status" value="1"/>
</dbReference>
<dbReference type="EC" id="3.1.4.52" evidence="3"/>
<dbReference type="InterPro" id="IPR001633">
    <property type="entry name" value="EAL_dom"/>
</dbReference>
<dbReference type="InterPro" id="IPR043128">
    <property type="entry name" value="Rev_trsase/Diguanyl_cyclase"/>
</dbReference>
<comment type="catalytic activity">
    <reaction evidence="8">
        <text>3',3'-c-di-GMP + H2O = 5'-phosphoguanylyl(3'-&gt;5')guanosine + H(+)</text>
        <dbReference type="Rhea" id="RHEA:24902"/>
        <dbReference type="ChEBI" id="CHEBI:15377"/>
        <dbReference type="ChEBI" id="CHEBI:15378"/>
        <dbReference type="ChEBI" id="CHEBI:58754"/>
        <dbReference type="ChEBI" id="CHEBI:58805"/>
        <dbReference type="EC" id="3.1.4.52"/>
    </reaction>
    <physiologicalReaction direction="left-to-right" evidence="8">
        <dbReference type="Rhea" id="RHEA:24903"/>
    </physiologicalReaction>
</comment>
<dbReference type="InterPro" id="IPR000014">
    <property type="entry name" value="PAS"/>
</dbReference>
<dbReference type="GO" id="GO:0016020">
    <property type="term" value="C:membrane"/>
    <property type="evidence" value="ECO:0007669"/>
    <property type="project" value="UniProtKB-SubCell"/>
</dbReference>
<accession>A0A939IKW7</accession>
<comment type="subcellular location">
    <subcellularLocation>
        <location evidence="2">Membrane</location>
    </subcellularLocation>
</comment>
<dbReference type="InterPro" id="IPR035965">
    <property type="entry name" value="PAS-like_dom_sf"/>
</dbReference>
<evidence type="ECO:0000259" key="15">
    <source>
        <dbReference type="PROSITE" id="PS50887"/>
    </source>
</evidence>
<dbReference type="Pfam" id="PF03924">
    <property type="entry name" value="CHASE"/>
    <property type="match status" value="1"/>
</dbReference>
<feature type="transmembrane region" description="Helical" evidence="10">
    <location>
        <begin position="265"/>
        <end position="284"/>
    </location>
</feature>
<evidence type="ECO:0000256" key="10">
    <source>
        <dbReference type="SAM" id="Phobius"/>
    </source>
</evidence>
<dbReference type="AlphaFoldDB" id="A0A939IKW7"/>
<dbReference type="PANTHER" id="PTHR44757:SF2">
    <property type="entry name" value="BIOFILM ARCHITECTURE MAINTENANCE PROTEIN MBAA"/>
    <property type="match status" value="1"/>
</dbReference>
<evidence type="ECO:0000256" key="9">
    <source>
        <dbReference type="SAM" id="MobiDB-lite"/>
    </source>
</evidence>
<dbReference type="InterPro" id="IPR000700">
    <property type="entry name" value="PAS-assoc_C"/>
</dbReference>
<evidence type="ECO:0000256" key="6">
    <source>
        <dbReference type="ARBA" id="ARBA00022989"/>
    </source>
</evidence>
<dbReference type="InterPro" id="IPR013655">
    <property type="entry name" value="PAS_fold_3"/>
</dbReference>
<evidence type="ECO:0000256" key="8">
    <source>
        <dbReference type="ARBA" id="ARBA00051114"/>
    </source>
</evidence>
<dbReference type="SMART" id="SM00086">
    <property type="entry name" value="PAC"/>
    <property type="match status" value="2"/>
</dbReference>
<dbReference type="SUPFAM" id="SSF55073">
    <property type="entry name" value="Nucleotide cyclase"/>
    <property type="match status" value="1"/>
</dbReference>
<keyword evidence="4" id="KW-0973">c-di-GMP</keyword>
<dbReference type="PROSITE" id="PS50839">
    <property type="entry name" value="CHASE"/>
    <property type="match status" value="1"/>
</dbReference>
<evidence type="ECO:0000259" key="14">
    <source>
        <dbReference type="PROSITE" id="PS50883"/>
    </source>
</evidence>
<dbReference type="Gene3D" id="3.30.450.350">
    <property type="entry name" value="CHASE domain"/>
    <property type="match status" value="1"/>
</dbReference>
<evidence type="ECO:0000259" key="11">
    <source>
        <dbReference type="PROSITE" id="PS50112"/>
    </source>
</evidence>
<feature type="transmembrane region" description="Helical" evidence="10">
    <location>
        <begin position="16"/>
        <end position="36"/>
    </location>
</feature>
<dbReference type="NCBIfam" id="TIGR00254">
    <property type="entry name" value="GGDEF"/>
    <property type="match status" value="1"/>
</dbReference>
<feature type="domain" description="PAC" evidence="12">
    <location>
        <begin position="516"/>
        <end position="568"/>
    </location>
</feature>
<evidence type="ECO:0000256" key="1">
    <source>
        <dbReference type="ARBA" id="ARBA00001946"/>
    </source>
</evidence>
<name>A0A939IKW7_9GAMM</name>
<dbReference type="InterPro" id="IPR000160">
    <property type="entry name" value="GGDEF_dom"/>
</dbReference>
<evidence type="ECO:0000256" key="3">
    <source>
        <dbReference type="ARBA" id="ARBA00012282"/>
    </source>
</evidence>
<dbReference type="SMART" id="SM00091">
    <property type="entry name" value="PAS"/>
    <property type="match status" value="2"/>
</dbReference>
<dbReference type="InterPro" id="IPR029787">
    <property type="entry name" value="Nucleotide_cyclase"/>
</dbReference>
<reference evidence="16" key="1">
    <citation type="submission" date="2021-02" db="EMBL/GenBank/DDBJ databases">
        <title>PHA producing bacteria isolated from coastal sediment in Guangdong, Shenzhen.</title>
        <authorList>
            <person name="Zheng W."/>
            <person name="Yu S."/>
            <person name="Huang Y."/>
        </authorList>
    </citation>
    <scope>NUCLEOTIDE SEQUENCE</scope>
    <source>
        <strain evidence="16">TN14-10</strain>
    </source>
</reference>
<dbReference type="Proteomes" id="UP000664303">
    <property type="component" value="Unassembled WGS sequence"/>
</dbReference>
<dbReference type="Gene3D" id="3.30.70.270">
    <property type="match status" value="1"/>
</dbReference>
<dbReference type="Gene3D" id="3.20.20.450">
    <property type="entry name" value="EAL domain"/>
    <property type="match status" value="1"/>
</dbReference>
<dbReference type="InterPro" id="IPR001610">
    <property type="entry name" value="PAC"/>
</dbReference>
<dbReference type="PROSITE" id="PS50112">
    <property type="entry name" value="PAS"/>
    <property type="match status" value="1"/>
</dbReference>
<dbReference type="InterPro" id="IPR006189">
    <property type="entry name" value="CHASE_dom"/>
</dbReference>
<keyword evidence="6 10" id="KW-1133">Transmembrane helix</keyword>
<dbReference type="FunFam" id="3.20.20.450:FF:000001">
    <property type="entry name" value="Cyclic di-GMP phosphodiesterase yahA"/>
    <property type="match status" value="1"/>
</dbReference>
<dbReference type="CDD" id="cd01948">
    <property type="entry name" value="EAL"/>
    <property type="match status" value="1"/>
</dbReference>
<evidence type="ECO:0000256" key="2">
    <source>
        <dbReference type="ARBA" id="ARBA00004370"/>
    </source>
</evidence>
<dbReference type="SUPFAM" id="SSF141868">
    <property type="entry name" value="EAL domain-like"/>
    <property type="match status" value="1"/>
</dbReference>
<feature type="domain" description="PAS" evidence="11">
    <location>
        <begin position="449"/>
        <end position="488"/>
    </location>
</feature>
<evidence type="ECO:0000256" key="5">
    <source>
        <dbReference type="ARBA" id="ARBA00022692"/>
    </source>
</evidence>
<dbReference type="RefSeq" id="WP_206559296.1">
    <property type="nucleotide sequence ID" value="NZ_JAFKCZ010000003.1"/>
</dbReference>
<feature type="domain" description="EAL" evidence="14">
    <location>
        <begin position="741"/>
        <end position="995"/>
    </location>
</feature>
<feature type="domain" description="CHASE" evidence="13">
    <location>
        <begin position="114"/>
        <end position="205"/>
    </location>
</feature>
<dbReference type="InterPro" id="IPR042240">
    <property type="entry name" value="CHASE_sf"/>
</dbReference>